<dbReference type="Proteomes" id="UP000181997">
    <property type="component" value="Unassembled WGS sequence"/>
</dbReference>
<gene>
    <name evidence="2" type="ORF">GA0061094_4323</name>
</gene>
<dbReference type="OrthoDB" id="2964295at2"/>
<evidence type="ECO:0000313" key="3">
    <source>
        <dbReference type="Proteomes" id="UP000181997"/>
    </source>
</evidence>
<dbReference type="RefSeq" id="WP_032085201.1">
    <property type="nucleotide sequence ID" value="NZ_FMAU01000011.1"/>
</dbReference>
<dbReference type="Pfam" id="PF12867">
    <property type="entry name" value="DinB_2"/>
    <property type="match status" value="1"/>
</dbReference>
<organism evidence="2 3">
    <name type="scientific">[Bacillus] enclensis</name>
    <dbReference type="NCBI Taxonomy" id="1402860"/>
    <lineage>
        <taxon>Bacteria</taxon>
        <taxon>Bacillati</taxon>
        <taxon>Bacillota</taxon>
        <taxon>Bacilli</taxon>
        <taxon>Bacillales</taxon>
        <taxon>Bacillaceae</taxon>
        <taxon>Rossellomorea</taxon>
    </lineage>
</organism>
<proteinExistence type="predicted"/>
<reference evidence="3" key="1">
    <citation type="submission" date="2016-08" db="EMBL/GenBank/DDBJ databases">
        <authorList>
            <person name="Varghese N."/>
            <person name="Submissions Spin"/>
        </authorList>
    </citation>
    <scope>NUCLEOTIDE SEQUENCE [LARGE SCALE GENOMIC DNA]</scope>
    <source>
        <strain evidence="3">SGD-1123</strain>
    </source>
</reference>
<dbReference type="EMBL" id="FMAU01000011">
    <property type="protein sequence ID" value="SCC36525.1"/>
    <property type="molecule type" value="Genomic_DNA"/>
</dbReference>
<name>A0A0V8H5J3_9BACI</name>
<dbReference type="InterPro" id="IPR034660">
    <property type="entry name" value="DinB/YfiT-like"/>
</dbReference>
<evidence type="ECO:0000259" key="1">
    <source>
        <dbReference type="Pfam" id="PF12867"/>
    </source>
</evidence>
<evidence type="ECO:0000313" key="2">
    <source>
        <dbReference type="EMBL" id="SCC36525.1"/>
    </source>
</evidence>
<accession>A0A0V8H5J3</accession>
<sequence length="156" mass="18388">MNREELLNHHDYFILWMKELKDIEEAKWFAPMEEGKWSIAANVSHIIKWDAYLIENILPNLSEGAVLSAFPDFDPFNREAAEYAHGGVTQERLLEEGIETRKSILHFIDGLEESQLGLSFEVDDHHYTLSEFFDDFIWHDKHHQKQIEETLCKEKA</sequence>
<dbReference type="InterPro" id="IPR024775">
    <property type="entry name" value="DinB-like"/>
</dbReference>
<protein>
    <submittedName>
        <fullName evidence="2">DinB superfamily protein</fullName>
    </submittedName>
</protein>
<feature type="domain" description="DinB-like" evidence="1">
    <location>
        <begin position="20"/>
        <end position="147"/>
    </location>
</feature>
<dbReference type="Gene3D" id="1.20.120.450">
    <property type="entry name" value="dinb family like domain"/>
    <property type="match status" value="1"/>
</dbReference>
<dbReference type="SUPFAM" id="SSF109854">
    <property type="entry name" value="DinB/YfiT-like putative metalloenzymes"/>
    <property type="match status" value="1"/>
</dbReference>
<dbReference type="AlphaFoldDB" id="A0A0V8H5J3"/>
<keyword evidence="3" id="KW-1185">Reference proteome</keyword>